<name>A0A8W8JT24_MAGGI</name>
<dbReference type="EnsemblMetazoa" id="G20910.1">
    <property type="protein sequence ID" value="G20910.1:cds"/>
    <property type="gene ID" value="G20910"/>
</dbReference>
<organism evidence="2 3">
    <name type="scientific">Magallana gigas</name>
    <name type="common">Pacific oyster</name>
    <name type="synonym">Crassostrea gigas</name>
    <dbReference type="NCBI Taxonomy" id="29159"/>
    <lineage>
        <taxon>Eukaryota</taxon>
        <taxon>Metazoa</taxon>
        <taxon>Spiralia</taxon>
        <taxon>Lophotrochozoa</taxon>
        <taxon>Mollusca</taxon>
        <taxon>Bivalvia</taxon>
        <taxon>Autobranchia</taxon>
        <taxon>Pteriomorphia</taxon>
        <taxon>Ostreida</taxon>
        <taxon>Ostreoidea</taxon>
        <taxon>Ostreidae</taxon>
        <taxon>Magallana</taxon>
    </lineage>
</organism>
<evidence type="ECO:0000256" key="1">
    <source>
        <dbReference type="SAM" id="MobiDB-lite"/>
    </source>
</evidence>
<protein>
    <submittedName>
        <fullName evidence="2">Uncharacterized protein</fullName>
    </submittedName>
</protein>
<accession>A0A8W8JT24</accession>
<dbReference type="AlphaFoldDB" id="A0A8W8JT24"/>
<evidence type="ECO:0000313" key="3">
    <source>
        <dbReference type="Proteomes" id="UP000005408"/>
    </source>
</evidence>
<proteinExistence type="predicted"/>
<dbReference type="Proteomes" id="UP000005408">
    <property type="component" value="Unassembled WGS sequence"/>
</dbReference>
<reference evidence="2" key="1">
    <citation type="submission" date="2022-08" db="UniProtKB">
        <authorList>
            <consortium name="EnsemblMetazoa"/>
        </authorList>
    </citation>
    <scope>IDENTIFICATION</scope>
    <source>
        <strain evidence="2">05x7-T-G4-1.051#20</strain>
    </source>
</reference>
<evidence type="ECO:0000313" key="2">
    <source>
        <dbReference type="EnsemblMetazoa" id="G20910.1:cds"/>
    </source>
</evidence>
<feature type="compositionally biased region" description="Polar residues" evidence="1">
    <location>
        <begin position="10"/>
        <end position="21"/>
    </location>
</feature>
<sequence>MIYIKRQRRSNSIGQNANDTNYPVPRKSVASVGNVYESIPLEHFLIEDSMPEEDEVYIEVPEHMYDKTFEHRPRVNVNPNLYHLTSDLKSKNI</sequence>
<feature type="region of interest" description="Disordered" evidence="1">
    <location>
        <begin position="1"/>
        <end position="25"/>
    </location>
</feature>
<keyword evidence="3" id="KW-1185">Reference proteome</keyword>